<gene>
    <name evidence="2" type="ORF">EYY96_21860</name>
</gene>
<sequence length="222" mass="24989">MKIFLVISLFLFPFFSNASTFSLEPGLYHLEWAYGPNDNYKTVAGVVGDIDEVDGFYYLKNKIDDQSNDEVYIVINKGSGAVFFKHEEIEGGPTIGWANIQLNDKSILIDAPTTKNFYDNTDGDSDRNIKYKVGVKFPGSKKTKNTSEIAPIEILKNDVFKIDCSDYFKSNEEHGGNEKKNDPMEDYSSSVLLSNDGLCNSSLNKNNKAEVLKGWMLFKRIS</sequence>
<organism evidence="2 3">
    <name type="scientific">Hafnia alvei</name>
    <dbReference type="NCBI Taxonomy" id="569"/>
    <lineage>
        <taxon>Bacteria</taxon>
        <taxon>Pseudomonadati</taxon>
        <taxon>Pseudomonadota</taxon>
        <taxon>Gammaproteobacteria</taxon>
        <taxon>Enterobacterales</taxon>
        <taxon>Hafniaceae</taxon>
        <taxon>Hafnia</taxon>
    </lineage>
</organism>
<evidence type="ECO:0000256" key="1">
    <source>
        <dbReference type="SAM" id="SignalP"/>
    </source>
</evidence>
<protein>
    <submittedName>
        <fullName evidence="2">Uncharacterized protein</fullName>
    </submittedName>
</protein>
<evidence type="ECO:0000313" key="3">
    <source>
        <dbReference type="Proteomes" id="UP000291600"/>
    </source>
</evidence>
<reference evidence="2 3" key="1">
    <citation type="submission" date="2019-02" db="EMBL/GenBank/DDBJ databases">
        <title>Comparative genomic analysis of the Hafnia genus genomes.</title>
        <authorList>
            <person name="Zhiqiu Y."/>
            <person name="Chao Y."/>
            <person name="Yuhui D."/>
            <person name="Di H."/>
            <person name="Bin L."/>
        </authorList>
    </citation>
    <scope>NUCLEOTIDE SEQUENCE [LARGE SCALE GENOMIC DNA]</scope>
    <source>
        <strain evidence="2 3">PCM_1210</strain>
    </source>
</reference>
<feature type="chain" id="PRO_5044781573" evidence="1">
    <location>
        <begin position="19"/>
        <end position="222"/>
    </location>
</feature>
<comment type="caution">
    <text evidence="2">The sequence shown here is derived from an EMBL/GenBank/DDBJ whole genome shotgun (WGS) entry which is preliminary data.</text>
</comment>
<accession>A0ABD7PZS0</accession>
<dbReference type="AlphaFoldDB" id="A0ABD7PZS0"/>
<name>A0ABD7PZS0_HAFAL</name>
<proteinExistence type="predicted"/>
<dbReference type="RefSeq" id="WP_130971732.1">
    <property type="nucleotide sequence ID" value="NZ_SITJ01000080.1"/>
</dbReference>
<feature type="signal peptide" evidence="1">
    <location>
        <begin position="1"/>
        <end position="18"/>
    </location>
</feature>
<dbReference type="EMBL" id="SITJ01000080">
    <property type="protein sequence ID" value="TBL64994.1"/>
    <property type="molecule type" value="Genomic_DNA"/>
</dbReference>
<dbReference type="Proteomes" id="UP000291600">
    <property type="component" value="Unassembled WGS sequence"/>
</dbReference>
<evidence type="ECO:0000313" key="2">
    <source>
        <dbReference type="EMBL" id="TBL64994.1"/>
    </source>
</evidence>
<keyword evidence="1" id="KW-0732">Signal</keyword>